<accession>A0A2P2KIN6</accession>
<sequence length="38" mass="4506">MSHLSNLKFPPLYIANHYQVQDNRTQSKLTKFSNRTNL</sequence>
<dbReference type="AlphaFoldDB" id="A0A2P2KIN6"/>
<organism evidence="1">
    <name type="scientific">Rhizophora mucronata</name>
    <name type="common">Asiatic mangrove</name>
    <dbReference type="NCBI Taxonomy" id="61149"/>
    <lineage>
        <taxon>Eukaryota</taxon>
        <taxon>Viridiplantae</taxon>
        <taxon>Streptophyta</taxon>
        <taxon>Embryophyta</taxon>
        <taxon>Tracheophyta</taxon>
        <taxon>Spermatophyta</taxon>
        <taxon>Magnoliopsida</taxon>
        <taxon>eudicotyledons</taxon>
        <taxon>Gunneridae</taxon>
        <taxon>Pentapetalae</taxon>
        <taxon>rosids</taxon>
        <taxon>fabids</taxon>
        <taxon>Malpighiales</taxon>
        <taxon>Rhizophoraceae</taxon>
        <taxon>Rhizophora</taxon>
    </lineage>
</organism>
<proteinExistence type="predicted"/>
<dbReference type="EMBL" id="GGEC01025077">
    <property type="protein sequence ID" value="MBX05561.1"/>
    <property type="molecule type" value="Transcribed_RNA"/>
</dbReference>
<name>A0A2P2KIN6_RHIMU</name>
<evidence type="ECO:0000313" key="1">
    <source>
        <dbReference type="EMBL" id="MBX05561.1"/>
    </source>
</evidence>
<reference evidence="1" key="1">
    <citation type="submission" date="2018-02" db="EMBL/GenBank/DDBJ databases">
        <title>Rhizophora mucronata_Transcriptome.</title>
        <authorList>
            <person name="Meera S.P."/>
            <person name="Sreeshan A."/>
            <person name="Augustine A."/>
        </authorList>
    </citation>
    <scope>NUCLEOTIDE SEQUENCE</scope>
    <source>
        <tissue evidence="1">Leaf</tissue>
    </source>
</reference>
<protein>
    <submittedName>
        <fullName evidence="1">Uncharacterized protein</fullName>
    </submittedName>
</protein>